<dbReference type="RefSeq" id="WP_046234323.1">
    <property type="nucleotide sequence ID" value="NZ_FONN01000035.1"/>
</dbReference>
<sequence>MHAWFRAYKPIKTKLSILIAFIVALSYTITTIALQYAFSVYKDQLFAIKNIAEEILSHALLSTTIGNHVLVLIEDDLEQRQLQHRIREIRETFQQYYKMDATIALSEAALYKDGPCTLIHSGKSPPPLYSSDGGLLLIP</sequence>
<keyword evidence="1" id="KW-0812">Transmembrane</keyword>
<dbReference type="EMBL" id="FONN01000035">
    <property type="protein sequence ID" value="SFF40750.1"/>
    <property type="molecule type" value="Genomic_DNA"/>
</dbReference>
<keyword evidence="1" id="KW-0472">Membrane</keyword>
<feature type="transmembrane region" description="Helical" evidence="1">
    <location>
        <begin position="15"/>
        <end position="38"/>
    </location>
</feature>
<accession>A0A1I2IGI5</accession>
<keyword evidence="3" id="KW-1185">Reference proteome</keyword>
<dbReference type="Proteomes" id="UP000183410">
    <property type="component" value="Unassembled WGS sequence"/>
</dbReference>
<gene>
    <name evidence="2" type="ORF">SAMN04487969_1354</name>
</gene>
<organism evidence="2 3">
    <name type="scientific">Paenibacillus algorifonticola</name>
    <dbReference type="NCBI Taxonomy" id="684063"/>
    <lineage>
        <taxon>Bacteria</taxon>
        <taxon>Bacillati</taxon>
        <taxon>Bacillota</taxon>
        <taxon>Bacilli</taxon>
        <taxon>Bacillales</taxon>
        <taxon>Paenibacillaceae</taxon>
        <taxon>Paenibacillus</taxon>
    </lineage>
</organism>
<evidence type="ECO:0000313" key="3">
    <source>
        <dbReference type="Proteomes" id="UP000183410"/>
    </source>
</evidence>
<keyword evidence="1" id="KW-1133">Transmembrane helix</keyword>
<proteinExistence type="predicted"/>
<dbReference type="AlphaFoldDB" id="A0A1I2IGI5"/>
<reference evidence="3" key="1">
    <citation type="submission" date="2016-10" db="EMBL/GenBank/DDBJ databases">
        <authorList>
            <person name="Varghese N."/>
            <person name="Submissions S."/>
        </authorList>
    </citation>
    <scope>NUCLEOTIDE SEQUENCE [LARGE SCALE GENOMIC DNA]</scope>
    <source>
        <strain evidence="3">CGMCC 1.10223</strain>
    </source>
</reference>
<protein>
    <submittedName>
        <fullName evidence="2">Uncharacterized protein</fullName>
    </submittedName>
</protein>
<name>A0A1I2IGI5_9BACL</name>
<evidence type="ECO:0000313" key="2">
    <source>
        <dbReference type="EMBL" id="SFF40750.1"/>
    </source>
</evidence>
<evidence type="ECO:0000256" key="1">
    <source>
        <dbReference type="SAM" id="Phobius"/>
    </source>
</evidence>